<evidence type="ECO:0000256" key="20">
    <source>
        <dbReference type="ARBA" id="ARBA00079387"/>
    </source>
</evidence>
<evidence type="ECO:0000256" key="1">
    <source>
        <dbReference type="ARBA" id="ARBA00004448"/>
    </source>
</evidence>
<evidence type="ECO:0000256" key="14">
    <source>
        <dbReference type="ARBA" id="ARBA00051045"/>
    </source>
</evidence>
<evidence type="ECO:0000256" key="16">
    <source>
        <dbReference type="ARBA" id="ARBA00052673"/>
    </source>
</evidence>
<evidence type="ECO:0000256" key="18">
    <source>
        <dbReference type="ARBA" id="ARBA00076491"/>
    </source>
</evidence>
<reference evidence="23" key="1">
    <citation type="submission" date="2022-03" db="EMBL/GenBank/DDBJ databases">
        <authorList>
            <person name="Martin C."/>
        </authorList>
    </citation>
    <scope>NUCLEOTIDE SEQUENCE</scope>
</reference>
<comment type="catalytic activity">
    <reaction evidence="14">
        <text>L-homoarginine(in) + L-arginine(out) = L-homoarginine(out) + L-arginine(in)</text>
        <dbReference type="Rhea" id="RHEA:72799"/>
        <dbReference type="ChEBI" id="CHEBI:32682"/>
        <dbReference type="ChEBI" id="CHEBI:143006"/>
    </reaction>
</comment>
<dbReference type="Pfam" id="PF00153">
    <property type="entry name" value="Mito_carr"/>
    <property type="match status" value="3"/>
</dbReference>
<keyword evidence="6" id="KW-0999">Mitochondrion inner membrane</keyword>
<evidence type="ECO:0000256" key="2">
    <source>
        <dbReference type="ARBA" id="ARBA00006375"/>
    </source>
</evidence>
<organism evidence="23 24">
    <name type="scientific">Owenia fusiformis</name>
    <name type="common">Polychaete worm</name>
    <dbReference type="NCBI Taxonomy" id="6347"/>
    <lineage>
        <taxon>Eukaryota</taxon>
        <taxon>Metazoa</taxon>
        <taxon>Spiralia</taxon>
        <taxon>Lophotrochozoa</taxon>
        <taxon>Annelida</taxon>
        <taxon>Polychaeta</taxon>
        <taxon>Sedentaria</taxon>
        <taxon>Canalipalpata</taxon>
        <taxon>Sabellida</taxon>
        <taxon>Oweniida</taxon>
        <taxon>Oweniidae</taxon>
        <taxon>Owenia</taxon>
    </lineage>
</organism>
<dbReference type="InterPro" id="IPR023395">
    <property type="entry name" value="MCP_dom_sf"/>
</dbReference>
<dbReference type="GO" id="GO:0005743">
    <property type="term" value="C:mitochondrial inner membrane"/>
    <property type="evidence" value="ECO:0007669"/>
    <property type="project" value="UniProtKB-SubCell"/>
</dbReference>
<keyword evidence="9" id="KW-0496">Mitochondrion</keyword>
<evidence type="ECO:0000256" key="3">
    <source>
        <dbReference type="ARBA" id="ARBA00022448"/>
    </source>
</evidence>
<dbReference type="InterPro" id="IPR050567">
    <property type="entry name" value="Mitochondrial_Carrier"/>
</dbReference>
<dbReference type="EMBL" id="CAIIXF020000008">
    <property type="protein sequence ID" value="CAH1791662.1"/>
    <property type="molecule type" value="Genomic_DNA"/>
</dbReference>
<dbReference type="PANTHER" id="PTHR45624:SF61">
    <property type="entry name" value="MITOCHONDRIAL BASIC AMINO ACIDS TRANSPORTER"/>
    <property type="match status" value="1"/>
</dbReference>
<keyword evidence="24" id="KW-1185">Reference proteome</keyword>
<evidence type="ECO:0000256" key="9">
    <source>
        <dbReference type="ARBA" id="ARBA00023128"/>
    </source>
</evidence>
<evidence type="ECO:0000256" key="13">
    <source>
        <dbReference type="ARBA" id="ARBA00050768"/>
    </source>
</evidence>
<keyword evidence="5" id="KW-0677">Repeat</keyword>
<dbReference type="SUPFAM" id="SSF103506">
    <property type="entry name" value="Mitochondrial carrier"/>
    <property type="match status" value="1"/>
</dbReference>
<evidence type="ECO:0000256" key="8">
    <source>
        <dbReference type="ARBA" id="ARBA00022989"/>
    </source>
</evidence>
<dbReference type="FunFam" id="1.50.40.10:FF:000037">
    <property type="entry name" value="Solute carrier family 25 member 29"/>
    <property type="match status" value="1"/>
</dbReference>
<evidence type="ECO:0000256" key="12">
    <source>
        <dbReference type="ARBA" id="ARBA00050592"/>
    </source>
</evidence>
<keyword evidence="4 22" id="KW-0812">Transmembrane</keyword>
<accession>A0A8J1U6G2</accession>
<sequence length="316" mass="34576">MASDFVAGCIGGCAGVLAGHPFDTVKVRLQCQSGSLRYAGTIHCIHSIIKQESAKGMMRGITCPLIGLSFINTIVFGVQGNMQRRMKQPDSLKSHWISGCSAGLVQTVISSPMELVKTRMQIQGSGKQFSDKSSRFYKSSIHCIEHIYKNEGLKGLRRGFLMTALRDCPGFGIYFVSYEFFCGLFASKEAGGSQGEMGLPGFLLAGGLAGVVSFIPMYPTDVIKSRLQADGMTQTLYKGPIDCAKKSYKAGGLKVFYKGLTPTLVRAFPVNAVTFAVVSIVKQYLDSGKKEQKDREVRHWFIHETLPEVMEGVMHI</sequence>
<comment type="subcellular location">
    <subcellularLocation>
        <location evidence="1">Mitochondrion inner membrane</location>
        <topology evidence="1">Multi-pass membrane protein</topology>
    </subcellularLocation>
</comment>
<dbReference type="InterPro" id="IPR002067">
    <property type="entry name" value="MCP"/>
</dbReference>
<dbReference type="AlphaFoldDB" id="A0A8J1U6G2"/>
<evidence type="ECO:0000256" key="22">
    <source>
        <dbReference type="RuleBase" id="RU000488"/>
    </source>
</evidence>
<evidence type="ECO:0000256" key="10">
    <source>
        <dbReference type="ARBA" id="ARBA00023136"/>
    </source>
</evidence>
<evidence type="ECO:0000313" key="24">
    <source>
        <dbReference type="Proteomes" id="UP000749559"/>
    </source>
</evidence>
<evidence type="ECO:0000256" key="19">
    <source>
        <dbReference type="ARBA" id="ARBA00078745"/>
    </source>
</evidence>
<evidence type="ECO:0000256" key="17">
    <source>
        <dbReference type="ARBA" id="ARBA00071763"/>
    </source>
</evidence>
<comment type="catalytic activity">
    <reaction evidence="13">
        <text>L-histidine(out) + L-arginine(in) = L-histidine(in) + L-arginine(out)</text>
        <dbReference type="Rhea" id="RHEA:71063"/>
        <dbReference type="ChEBI" id="CHEBI:32682"/>
        <dbReference type="ChEBI" id="CHEBI:57595"/>
    </reaction>
</comment>
<comment type="catalytic activity">
    <reaction evidence="11">
        <text>L-lysine(out) + L-arginine(in) = L-lysine(in) + L-arginine(out)</text>
        <dbReference type="Rhea" id="RHEA:70827"/>
        <dbReference type="ChEBI" id="CHEBI:32551"/>
        <dbReference type="ChEBI" id="CHEBI:32682"/>
    </reaction>
</comment>
<evidence type="ECO:0000256" key="4">
    <source>
        <dbReference type="ARBA" id="ARBA00022692"/>
    </source>
</evidence>
<keyword evidence="7" id="KW-0029">Amino-acid transport</keyword>
<evidence type="ECO:0000256" key="21">
    <source>
        <dbReference type="ARBA" id="ARBA00080567"/>
    </source>
</evidence>
<evidence type="ECO:0000256" key="11">
    <source>
        <dbReference type="ARBA" id="ARBA00049090"/>
    </source>
</evidence>
<gene>
    <name evidence="23" type="ORF">OFUS_LOCUS16719</name>
</gene>
<keyword evidence="3 22" id="KW-0813">Transport</keyword>
<dbReference type="Gene3D" id="1.50.40.10">
    <property type="entry name" value="Mitochondrial carrier domain"/>
    <property type="match status" value="1"/>
</dbReference>
<evidence type="ECO:0000313" key="23">
    <source>
        <dbReference type="EMBL" id="CAH1791662.1"/>
    </source>
</evidence>
<evidence type="ECO:0000256" key="6">
    <source>
        <dbReference type="ARBA" id="ARBA00022792"/>
    </source>
</evidence>
<evidence type="ECO:0000256" key="7">
    <source>
        <dbReference type="ARBA" id="ARBA00022970"/>
    </source>
</evidence>
<protein>
    <recommendedName>
        <fullName evidence="17">Mitochondrial basic amino acids transporter</fullName>
    </recommendedName>
    <alternativeName>
        <fullName evidence="21">Carnitine/acylcarnitine translocase-like</fullName>
    </alternativeName>
    <alternativeName>
        <fullName evidence="20">Mitochondrial carnitine/acylcarnitine carrier protein CACL</fullName>
    </alternativeName>
    <alternativeName>
        <fullName evidence="19">Mitochondrial ornithine transporter 3</fullName>
    </alternativeName>
    <alternativeName>
        <fullName evidence="18">Solute carrier family 25 member 29</fullName>
    </alternativeName>
</protein>
<dbReference type="GO" id="GO:0005289">
    <property type="term" value="F:high-affinity L-arginine transmembrane transporter activity"/>
    <property type="evidence" value="ECO:0007669"/>
    <property type="project" value="TreeGrafter"/>
</dbReference>
<dbReference type="InterPro" id="IPR018108">
    <property type="entry name" value="MCP_transmembrane"/>
</dbReference>
<evidence type="ECO:0000256" key="5">
    <source>
        <dbReference type="ARBA" id="ARBA00022737"/>
    </source>
</evidence>
<dbReference type="Proteomes" id="UP000749559">
    <property type="component" value="Unassembled WGS sequence"/>
</dbReference>
<dbReference type="GO" id="GO:1990575">
    <property type="term" value="P:mitochondrial L-ornithine transmembrane transport"/>
    <property type="evidence" value="ECO:0007669"/>
    <property type="project" value="TreeGrafter"/>
</dbReference>
<comment type="catalytic activity">
    <reaction evidence="15">
        <text>L-ornithine(in) + L-arginine(out) = L-ornithine(out) + L-arginine(in)</text>
        <dbReference type="Rhea" id="RHEA:34991"/>
        <dbReference type="ChEBI" id="CHEBI:32682"/>
        <dbReference type="ChEBI" id="CHEBI:46911"/>
    </reaction>
</comment>
<keyword evidence="10" id="KW-0472">Membrane</keyword>
<name>A0A8J1U6G2_OWEFU</name>
<comment type="catalytic activity">
    <reaction evidence="12">
        <text>L-histidine(out) = L-histidine(in)</text>
        <dbReference type="Rhea" id="RHEA:72807"/>
        <dbReference type="ChEBI" id="CHEBI:57595"/>
    </reaction>
</comment>
<keyword evidence="8" id="KW-1133">Transmembrane helix</keyword>
<dbReference type="OrthoDB" id="193856at2759"/>
<dbReference type="PROSITE" id="PS50920">
    <property type="entry name" value="SOLCAR"/>
    <property type="match status" value="3"/>
</dbReference>
<comment type="caution">
    <text evidence="23">The sequence shown here is derived from an EMBL/GenBank/DDBJ whole genome shotgun (WGS) entry which is preliminary data.</text>
</comment>
<comment type="catalytic activity">
    <reaction evidence="16">
        <text>N(omega)-methyl-L-arginine(in) + L-arginine(out) = N(omega)-methyl-L-arginine(out) + L-arginine(in)</text>
        <dbReference type="Rhea" id="RHEA:72803"/>
        <dbReference type="ChEBI" id="CHEBI:32682"/>
        <dbReference type="ChEBI" id="CHEBI:114953"/>
    </reaction>
</comment>
<evidence type="ECO:0000256" key="15">
    <source>
        <dbReference type="ARBA" id="ARBA00051921"/>
    </source>
</evidence>
<proteinExistence type="inferred from homology"/>
<dbReference type="PANTHER" id="PTHR45624">
    <property type="entry name" value="MITOCHONDRIAL BASIC AMINO ACIDS TRANSPORTER-RELATED"/>
    <property type="match status" value="1"/>
</dbReference>
<dbReference type="PRINTS" id="PR00926">
    <property type="entry name" value="MITOCARRIER"/>
</dbReference>
<comment type="similarity">
    <text evidence="2 22">Belongs to the mitochondrial carrier (TC 2.A.29) family.</text>
</comment>